<evidence type="ECO:0000256" key="1">
    <source>
        <dbReference type="ARBA" id="ARBA00009922"/>
    </source>
</evidence>
<reference evidence="14 15" key="1">
    <citation type="submission" date="2016-11" db="EMBL/GenBank/DDBJ databases">
        <authorList>
            <person name="Jaros S."/>
            <person name="Januszkiewicz K."/>
            <person name="Wedrychowicz H."/>
        </authorList>
    </citation>
    <scope>NUCLEOTIDE SEQUENCE [LARGE SCALE GENOMIC DNA]</scope>
    <source>
        <strain evidence="14 15">DSM 17477</strain>
    </source>
</reference>
<dbReference type="InterPro" id="IPR000212">
    <property type="entry name" value="DNA_helicase_UvrD/REP"/>
</dbReference>
<dbReference type="PANTHER" id="PTHR11070">
    <property type="entry name" value="UVRD / RECB / PCRA DNA HELICASE FAMILY MEMBER"/>
    <property type="match status" value="1"/>
</dbReference>
<keyword evidence="2 11" id="KW-0547">Nucleotide-binding</keyword>
<evidence type="ECO:0000256" key="10">
    <source>
        <dbReference type="ARBA" id="ARBA00048988"/>
    </source>
</evidence>
<dbReference type="Pfam" id="PF00580">
    <property type="entry name" value="UvrD-helicase"/>
    <property type="match status" value="1"/>
</dbReference>
<dbReference type="InterPro" id="IPR027417">
    <property type="entry name" value="P-loop_NTPase"/>
</dbReference>
<evidence type="ECO:0000256" key="9">
    <source>
        <dbReference type="ARBA" id="ARBA00034808"/>
    </source>
</evidence>
<dbReference type="Gene3D" id="1.10.486.10">
    <property type="entry name" value="PCRA, domain 4"/>
    <property type="match status" value="1"/>
</dbReference>
<keyword evidence="4 11" id="KW-0347">Helicase</keyword>
<evidence type="ECO:0000259" key="13">
    <source>
        <dbReference type="PROSITE" id="PS51217"/>
    </source>
</evidence>
<evidence type="ECO:0000313" key="15">
    <source>
        <dbReference type="Proteomes" id="UP000184052"/>
    </source>
</evidence>
<dbReference type="RefSeq" id="WP_073050425.1">
    <property type="nucleotide sequence ID" value="NZ_FQZL01000029.1"/>
</dbReference>
<keyword evidence="6" id="KW-0238">DNA-binding</keyword>
<evidence type="ECO:0000256" key="2">
    <source>
        <dbReference type="ARBA" id="ARBA00022741"/>
    </source>
</evidence>
<dbReference type="GO" id="GO:0016887">
    <property type="term" value="F:ATP hydrolysis activity"/>
    <property type="evidence" value="ECO:0007669"/>
    <property type="project" value="RHEA"/>
</dbReference>
<protein>
    <recommendedName>
        <fullName evidence="9">DNA 3'-5' helicase</fullName>
        <ecNumber evidence="9">5.6.2.4</ecNumber>
    </recommendedName>
</protein>
<dbReference type="GO" id="GO:0000725">
    <property type="term" value="P:recombinational repair"/>
    <property type="evidence" value="ECO:0007669"/>
    <property type="project" value="TreeGrafter"/>
</dbReference>
<evidence type="ECO:0000256" key="11">
    <source>
        <dbReference type="PROSITE-ProRule" id="PRU00560"/>
    </source>
</evidence>
<dbReference type="GO" id="GO:0005524">
    <property type="term" value="F:ATP binding"/>
    <property type="evidence" value="ECO:0007669"/>
    <property type="project" value="UniProtKB-UniRule"/>
</dbReference>
<keyword evidence="15" id="KW-1185">Reference proteome</keyword>
<dbReference type="AlphaFoldDB" id="A0A1M6L1P1"/>
<evidence type="ECO:0000256" key="6">
    <source>
        <dbReference type="ARBA" id="ARBA00023125"/>
    </source>
</evidence>
<dbReference type="CDD" id="cd17932">
    <property type="entry name" value="DEXQc_UvrD"/>
    <property type="match status" value="1"/>
</dbReference>
<keyword evidence="7" id="KW-0413">Isomerase</keyword>
<evidence type="ECO:0000256" key="8">
    <source>
        <dbReference type="ARBA" id="ARBA00034617"/>
    </source>
</evidence>
<sequence>MNYIEYLQKEKNIYLNDQQLSAVSHDRGPGLVLSTAGSGKTTVITARAGKLIYEGSLERERILTITFSKLAALEMEERFVKLFPDAPMGTAFFSTIHAFAYRIVRDYFNKTGKKLELLNSNFEMLKGIMAKTYAENNIFNIGTDEIENLSSKISYVKNMRIDKSGFSSLGFNIKDFEKLFTEYESRKRQMNMIDFDDMLIYCEKLLSHYTATADKFKSYYKYIQVDEAQDLSIIQRDIINLVSNGNLFMVGDDDQSIYSFRGSNPKILLEFKNVYKNGSIYHLDKNYRCDGYIVERVGRFIEKNNKRYEKHIRADREKDMDISVKSFPTRRQQTEYIMEKIRENPEMETAILYRYNISSILPAEALRKESTRFYIKEDRNKYFNSKVLKDIISFFSLSVNPRDRESFANIYYKCKTYFTREMNQYVQNGHGTVYDDLYRFPHLDKLKRSNIKNFKWDLGHISKQRPEAALDYIRFDMGYEDYLNRLEKDGRISYSSMFLDLEITKEICRNSNTVFEFIENIEYLKDLLRNAKEETDANVILSSIHSTKGLEFDRVFLIDNNFGEFPLEKRNQSKEEYDEYLEEERRVFYVGMTRARNNLEILHSELPSRFISEIRRDKGMEAVRGLKKGMTVKHKKLGRGTIVDMDDEIMVFRNRRKKNHTLSMDLILEKNLIEIIEEN</sequence>
<dbReference type="SUPFAM" id="SSF52540">
    <property type="entry name" value="P-loop containing nucleoside triphosphate hydrolases"/>
    <property type="match status" value="1"/>
</dbReference>
<dbReference type="Gene3D" id="1.10.10.160">
    <property type="match status" value="1"/>
</dbReference>
<dbReference type="Proteomes" id="UP000184052">
    <property type="component" value="Unassembled WGS sequence"/>
</dbReference>
<feature type="domain" description="UvrD-like helicase C-terminal" evidence="13">
    <location>
        <begin position="291"/>
        <end position="549"/>
    </location>
</feature>
<proteinExistence type="inferred from homology"/>
<dbReference type="GO" id="GO:0043138">
    <property type="term" value="F:3'-5' DNA helicase activity"/>
    <property type="evidence" value="ECO:0007669"/>
    <property type="project" value="UniProtKB-EC"/>
</dbReference>
<comment type="catalytic activity">
    <reaction evidence="8">
        <text>Couples ATP hydrolysis with the unwinding of duplex DNA by translocating in the 3'-5' direction.</text>
        <dbReference type="EC" id="5.6.2.4"/>
    </reaction>
</comment>
<keyword evidence="3 11" id="KW-0378">Hydrolase</keyword>
<dbReference type="GO" id="GO:0003677">
    <property type="term" value="F:DNA binding"/>
    <property type="evidence" value="ECO:0007669"/>
    <property type="project" value="UniProtKB-KW"/>
</dbReference>
<keyword evidence="5 11" id="KW-0067">ATP-binding</keyword>
<dbReference type="EMBL" id="FQZL01000029">
    <property type="protein sequence ID" value="SHJ65059.1"/>
    <property type="molecule type" value="Genomic_DNA"/>
</dbReference>
<dbReference type="PANTHER" id="PTHR11070:SF2">
    <property type="entry name" value="ATP-DEPENDENT DNA HELICASE SRS2"/>
    <property type="match status" value="1"/>
</dbReference>
<evidence type="ECO:0000256" key="4">
    <source>
        <dbReference type="ARBA" id="ARBA00022806"/>
    </source>
</evidence>
<accession>A0A1M6L1P1</accession>
<feature type="domain" description="UvrD-like helicase ATP-binding" evidence="12">
    <location>
        <begin position="13"/>
        <end position="290"/>
    </location>
</feature>
<evidence type="ECO:0000256" key="5">
    <source>
        <dbReference type="ARBA" id="ARBA00022840"/>
    </source>
</evidence>
<dbReference type="InterPro" id="IPR014016">
    <property type="entry name" value="UvrD-like_ATP-bd"/>
</dbReference>
<feature type="binding site" evidence="11">
    <location>
        <begin position="34"/>
        <end position="41"/>
    </location>
    <ligand>
        <name>ATP</name>
        <dbReference type="ChEBI" id="CHEBI:30616"/>
    </ligand>
</feature>
<dbReference type="STRING" id="1121476.SAMN02745751_03045"/>
<evidence type="ECO:0000256" key="3">
    <source>
        <dbReference type="ARBA" id="ARBA00022801"/>
    </source>
</evidence>
<organism evidence="14 15">
    <name type="scientific">Dethiosulfatibacter aminovorans DSM 17477</name>
    <dbReference type="NCBI Taxonomy" id="1121476"/>
    <lineage>
        <taxon>Bacteria</taxon>
        <taxon>Bacillati</taxon>
        <taxon>Bacillota</taxon>
        <taxon>Tissierellia</taxon>
        <taxon>Dethiosulfatibacter</taxon>
    </lineage>
</organism>
<dbReference type="PROSITE" id="PS51198">
    <property type="entry name" value="UVRD_HELICASE_ATP_BIND"/>
    <property type="match status" value="1"/>
</dbReference>
<dbReference type="InterPro" id="IPR014017">
    <property type="entry name" value="DNA_helicase_UvrD-like_C"/>
</dbReference>
<dbReference type="Pfam" id="PF13361">
    <property type="entry name" value="UvrD_C"/>
    <property type="match status" value="1"/>
</dbReference>
<dbReference type="Gene3D" id="3.40.50.300">
    <property type="entry name" value="P-loop containing nucleotide triphosphate hydrolases"/>
    <property type="match status" value="2"/>
</dbReference>
<comment type="similarity">
    <text evidence="1">Belongs to the helicase family. UvrD subfamily.</text>
</comment>
<evidence type="ECO:0000313" key="14">
    <source>
        <dbReference type="EMBL" id="SHJ65059.1"/>
    </source>
</evidence>
<evidence type="ECO:0000259" key="12">
    <source>
        <dbReference type="PROSITE" id="PS51198"/>
    </source>
</evidence>
<name>A0A1M6L1P1_9FIRM</name>
<dbReference type="EC" id="5.6.2.4" evidence="9"/>
<dbReference type="PROSITE" id="PS51217">
    <property type="entry name" value="UVRD_HELICASE_CTER"/>
    <property type="match status" value="1"/>
</dbReference>
<comment type="catalytic activity">
    <reaction evidence="10">
        <text>ATP + H2O = ADP + phosphate + H(+)</text>
        <dbReference type="Rhea" id="RHEA:13065"/>
        <dbReference type="ChEBI" id="CHEBI:15377"/>
        <dbReference type="ChEBI" id="CHEBI:15378"/>
        <dbReference type="ChEBI" id="CHEBI:30616"/>
        <dbReference type="ChEBI" id="CHEBI:43474"/>
        <dbReference type="ChEBI" id="CHEBI:456216"/>
        <dbReference type="EC" id="5.6.2.4"/>
    </reaction>
</comment>
<dbReference type="InterPro" id="IPR013986">
    <property type="entry name" value="DExx_box_DNA_helicase_dom_sf"/>
</dbReference>
<gene>
    <name evidence="14" type="ORF">SAMN02745751_03045</name>
</gene>
<evidence type="ECO:0000256" key="7">
    <source>
        <dbReference type="ARBA" id="ARBA00023235"/>
    </source>
</evidence>